<keyword evidence="3" id="KW-1185">Reference proteome</keyword>
<keyword evidence="1" id="KW-0732">Signal</keyword>
<sequence>MYNCNVLLRPLLLGVCLGLHNCSTEWLLGSWLIESRDFDRSFLLKVHIWRSPVYVCTQQEFKQSVVITHEQSWQRKQKNKTANCIISRCTHLKTETKSETILIGKLLTIRLLNAVSDRNRNDGGCVVLLLPEEFFESLQV</sequence>
<proteinExistence type="predicted"/>
<dbReference type="AlphaFoldDB" id="A0ABD0K654"/>
<evidence type="ECO:0000313" key="3">
    <source>
        <dbReference type="Proteomes" id="UP001519460"/>
    </source>
</evidence>
<feature type="chain" id="PRO_5044824580" description="Secreted protein" evidence="1">
    <location>
        <begin position="19"/>
        <end position="140"/>
    </location>
</feature>
<gene>
    <name evidence="2" type="ORF">BaRGS_00026424</name>
</gene>
<evidence type="ECO:0000313" key="2">
    <source>
        <dbReference type="EMBL" id="KAK7482296.1"/>
    </source>
</evidence>
<name>A0ABD0K654_9CAEN</name>
<reference evidence="2 3" key="1">
    <citation type="journal article" date="2023" name="Sci. Data">
        <title>Genome assembly of the Korean intertidal mud-creeper Batillaria attramentaria.</title>
        <authorList>
            <person name="Patra A.K."/>
            <person name="Ho P.T."/>
            <person name="Jun S."/>
            <person name="Lee S.J."/>
            <person name="Kim Y."/>
            <person name="Won Y.J."/>
        </authorList>
    </citation>
    <scope>NUCLEOTIDE SEQUENCE [LARGE SCALE GENOMIC DNA]</scope>
    <source>
        <strain evidence="2">Wonlab-2016</strain>
    </source>
</reference>
<accession>A0ABD0K654</accession>
<feature type="signal peptide" evidence="1">
    <location>
        <begin position="1"/>
        <end position="18"/>
    </location>
</feature>
<evidence type="ECO:0000256" key="1">
    <source>
        <dbReference type="SAM" id="SignalP"/>
    </source>
</evidence>
<comment type="caution">
    <text evidence="2">The sequence shown here is derived from an EMBL/GenBank/DDBJ whole genome shotgun (WGS) entry which is preliminary data.</text>
</comment>
<protein>
    <recommendedName>
        <fullName evidence="4">Secreted protein</fullName>
    </recommendedName>
</protein>
<dbReference type="EMBL" id="JACVVK020000247">
    <property type="protein sequence ID" value="KAK7482296.1"/>
    <property type="molecule type" value="Genomic_DNA"/>
</dbReference>
<organism evidence="2 3">
    <name type="scientific">Batillaria attramentaria</name>
    <dbReference type="NCBI Taxonomy" id="370345"/>
    <lineage>
        <taxon>Eukaryota</taxon>
        <taxon>Metazoa</taxon>
        <taxon>Spiralia</taxon>
        <taxon>Lophotrochozoa</taxon>
        <taxon>Mollusca</taxon>
        <taxon>Gastropoda</taxon>
        <taxon>Caenogastropoda</taxon>
        <taxon>Sorbeoconcha</taxon>
        <taxon>Cerithioidea</taxon>
        <taxon>Batillariidae</taxon>
        <taxon>Batillaria</taxon>
    </lineage>
</organism>
<dbReference type="Proteomes" id="UP001519460">
    <property type="component" value="Unassembled WGS sequence"/>
</dbReference>
<evidence type="ECO:0008006" key="4">
    <source>
        <dbReference type="Google" id="ProtNLM"/>
    </source>
</evidence>